<dbReference type="EMBL" id="JANAKD010000011">
    <property type="protein sequence ID" value="KAJ3499405.1"/>
    <property type="molecule type" value="Genomic_DNA"/>
</dbReference>
<reference evidence="1" key="1">
    <citation type="submission" date="2022-07" db="EMBL/GenBank/DDBJ databases">
        <title>Genome Sequence of Lecanicillium saksenae.</title>
        <authorList>
            <person name="Buettner E."/>
        </authorList>
    </citation>
    <scope>NUCLEOTIDE SEQUENCE</scope>
    <source>
        <strain evidence="1">VT-O1</strain>
    </source>
</reference>
<proteinExistence type="predicted"/>
<accession>A0ACC1R8P7</accession>
<gene>
    <name evidence="1" type="ORF">NLG97_g346</name>
</gene>
<protein>
    <submittedName>
        <fullName evidence="1">Uncharacterized protein</fullName>
    </submittedName>
</protein>
<evidence type="ECO:0000313" key="1">
    <source>
        <dbReference type="EMBL" id="KAJ3499405.1"/>
    </source>
</evidence>
<sequence length="180" mass="20152">MSYNVYLVAYIGAPRNHHAIFVETELDGSGLVFHVTGNVQSGMQFESKNGKRPENSASFDTKTYLGWVSASNLHYIGETCSSIPPPKKQFQGPKRLYPNEPLRRCQEWTNEAVNALITRGILQTQAHATSSTAQQASDWVWSEEYQNWYQDNGDGTFTWANSEQQATDAGKGKKKSKGKK</sequence>
<dbReference type="Proteomes" id="UP001148737">
    <property type="component" value="Unassembled WGS sequence"/>
</dbReference>
<comment type="caution">
    <text evidence="1">The sequence shown here is derived from an EMBL/GenBank/DDBJ whole genome shotgun (WGS) entry which is preliminary data.</text>
</comment>
<name>A0ACC1R8P7_9HYPO</name>
<evidence type="ECO:0000313" key="2">
    <source>
        <dbReference type="Proteomes" id="UP001148737"/>
    </source>
</evidence>
<organism evidence="1 2">
    <name type="scientific">Lecanicillium saksenae</name>
    <dbReference type="NCBI Taxonomy" id="468837"/>
    <lineage>
        <taxon>Eukaryota</taxon>
        <taxon>Fungi</taxon>
        <taxon>Dikarya</taxon>
        <taxon>Ascomycota</taxon>
        <taxon>Pezizomycotina</taxon>
        <taxon>Sordariomycetes</taxon>
        <taxon>Hypocreomycetidae</taxon>
        <taxon>Hypocreales</taxon>
        <taxon>Cordycipitaceae</taxon>
        <taxon>Lecanicillium</taxon>
    </lineage>
</organism>
<keyword evidence="2" id="KW-1185">Reference proteome</keyword>